<organism evidence="1 2">
    <name type="scientific">Sphingobium phenoxybenzoativorans</name>
    <dbReference type="NCBI Taxonomy" id="1592790"/>
    <lineage>
        <taxon>Bacteria</taxon>
        <taxon>Pseudomonadati</taxon>
        <taxon>Pseudomonadota</taxon>
        <taxon>Alphaproteobacteria</taxon>
        <taxon>Sphingomonadales</taxon>
        <taxon>Sphingomonadaceae</taxon>
        <taxon>Sphingobium</taxon>
    </lineage>
</organism>
<proteinExistence type="predicted"/>
<sequence>MTDRDPSRDRAILLMREVLLLLDAGHEDMAAVHVQWAIDLLEKGAGRSCGSGEAVVEILDW</sequence>
<dbReference type="EMBL" id="CP073910">
    <property type="protein sequence ID" value="QUT07615.1"/>
    <property type="molecule type" value="Genomic_DNA"/>
</dbReference>
<protein>
    <submittedName>
        <fullName evidence="1">Uncharacterized protein</fullName>
    </submittedName>
</protein>
<gene>
    <name evidence="1" type="ORF">KFK14_09580</name>
</gene>
<dbReference type="Proteomes" id="UP000681425">
    <property type="component" value="Chromosome"/>
</dbReference>
<dbReference type="RefSeq" id="WP_066765546.1">
    <property type="nucleotide sequence ID" value="NZ_CP073910.1"/>
</dbReference>
<accession>A0A975Q329</accession>
<dbReference type="KEGG" id="spph:KFK14_09580"/>
<reference evidence="1" key="1">
    <citation type="submission" date="2021-04" db="EMBL/GenBank/DDBJ databases">
        <title>Isolation of p-tert-butylphenol degrading bacteria Sphingobium phenoxybenzoativorans Tas13 from active sludge.</title>
        <authorList>
            <person name="Li Y."/>
        </authorList>
    </citation>
    <scope>NUCLEOTIDE SEQUENCE</scope>
    <source>
        <strain evidence="1">Tas13</strain>
    </source>
</reference>
<evidence type="ECO:0000313" key="2">
    <source>
        <dbReference type="Proteomes" id="UP000681425"/>
    </source>
</evidence>
<keyword evidence="2" id="KW-1185">Reference proteome</keyword>
<evidence type="ECO:0000313" key="1">
    <source>
        <dbReference type="EMBL" id="QUT07615.1"/>
    </source>
</evidence>
<dbReference type="AlphaFoldDB" id="A0A975Q329"/>
<name>A0A975Q329_9SPHN</name>